<dbReference type="InterPro" id="IPR036873">
    <property type="entry name" value="Rhodanese-like_dom_sf"/>
</dbReference>
<dbReference type="Gene3D" id="3.40.250.10">
    <property type="entry name" value="Rhodanese-like domain"/>
    <property type="match status" value="1"/>
</dbReference>
<name>A0ABQ9EKA3_TEGGR</name>
<accession>A0ABQ9EKA3</accession>
<dbReference type="Pfam" id="PF00581">
    <property type="entry name" value="Rhodanese"/>
    <property type="match status" value="1"/>
</dbReference>
<evidence type="ECO:0000259" key="1">
    <source>
        <dbReference type="PROSITE" id="PS50206"/>
    </source>
</evidence>
<dbReference type="SUPFAM" id="SSF52821">
    <property type="entry name" value="Rhodanese/Cell cycle control phosphatase"/>
    <property type="match status" value="1"/>
</dbReference>
<dbReference type="InterPro" id="IPR001763">
    <property type="entry name" value="Rhodanese-like_dom"/>
</dbReference>
<feature type="domain" description="Rhodanese" evidence="1">
    <location>
        <begin position="95"/>
        <end position="157"/>
    </location>
</feature>
<comment type="caution">
    <text evidence="2">The sequence shown here is derived from an EMBL/GenBank/DDBJ whole genome shotgun (WGS) entry which is preliminary data.</text>
</comment>
<sequence length="165" mass="18825">MSTYTAFAKTRIPAFYFQSLQAVRRRSVRCITCLRRSVNSKRDQVIQHKNAIHQVGVTSLLRTVAFNKVLPVRNYACNYEKSTELSYEDLVALLESGGIQLIDVREKREIQEQGAFPGSVNIPLVNLKEALTVAENEYLQRYELDIMLEDLKNGNKDSCHISSNI</sequence>
<protein>
    <recommendedName>
        <fullName evidence="1">Rhodanese domain-containing protein</fullName>
    </recommendedName>
</protein>
<evidence type="ECO:0000313" key="3">
    <source>
        <dbReference type="Proteomes" id="UP001217089"/>
    </source>
</evidence>
<reference evidence="2 3" key="1">
    <citation type="submission" date="2022-12" db="EMBL/GenBank/DDBJ databases">
        <title>Chromosome-level genome of Tegillarca granosa.</title>
        <authorList>
            <person name="Kim J."/>
        </authorList>
    </citation>
    <scope>NUCLEOTIDE SEQUENCE [LARGE SCALE GENOMIC DNA]</scope>
    <source>
        <strain evidence="2">Teg-2019</strain>
        <tissue evidence="2">Adductor muscle</tissue>
    </source>
</reference>
<proteinExistence type="predicted"/>
<evidence type="ECO:0000313" key="2">
    <source>
        <dbReference type="EMBL" id="KAJ8303825.1"/>
    </source>
</evidence>
<dbReference type="PANTHER" id="PTHR44086:SF10">
    <property type="entry name" value="THIOSULFATE SULFURTRANSFERASE_RHODANESE-LIKE DOMAIN-CONTAINING PROTEIN 3"/>
    <property type="match status" value="1"/>
</dbReference>
<keyword evidence="3" id="KW-1185">Reference proteome</keyword>
<dbReference type="PANTHER" id="PTHR44086">
    <property type="entry name" value="THIOSULFATE SULFURTRANSFERASE RDL2, MITOCHONDRIAL-RELATED"/>
    <property type="match status" value="1"/>
</dbReference>
<dbReference type="Proteomes" id="UP001217089">
    <property type="component" value="Unassembled WGS sequence"/>
</dbReference>
<organism evidence="2 3">
    <name type="scientific">Tegillarca granosa</name>
    <name type="common">Malaysian cockle</name>
    <name type="synonym">Anadara granosa</name>
    <dbReference type="NCBI Taxonomy" id="220873"/>
    <lineage>
        <taxon>Eukaryota</taxon>
        <taxon>Metazoa</taxon>
        <taxon>Spiralia</taxon>
        <taxon>Lophotrochozoa</taxon>
        <taxon>Mollusca</taxon>
        <taxon>Bivalvia</taxon>
        <taxon>Autobranchia</taxon>
        <taxon>Pteriomorphia</taxon>
        <taxon>Arcoida</taxon>
        <taxon>Arcoidea</taxon>
        <taxon>Arcidae</taxon>
        <taxon>Tegillarca</taxon>
    </lineage>
</organism>
<dbReference type="EMBL" id="JARBDR010000904">
    <property type="protein sequence ID" value="KAJ8303825.1"/>
    <property type="molecule type" value="Genomic_DNA"/>
</dbReference>
<gene>
    <name evidence="2" type="ORF">KUTeg_018618</name>
</gene>
<dbReference type="PROSITE" id="PS50206">
    <property type="entry name" value="RHODANESE_3"/>
    <property type="match status" value="1"/>
</dbReference>